<reference evidence="1" key="2">
    <citation type="journal article" date="2015" name="Fish Shellfish Immunol.">
        <title>Early steps in the European eel (Anguilla anguilla)-Vibrio vulnificus interaction in the gills: Role of the RtxA13 toxin.</title>
        <authorList>
            <person name="Callol A."/>
            <person name="Pajuelo D."/>
            <person name="Ebbesson L."/>
            <person name="Teles M."/>
            <person name="MacKenzie S."/>
            <person name="Amaro C."/>
        </authorList>
    </citation>
    <scope>NUCLEOTIDE SEQUENCE</scope>
</reference>
<proteinExistence type="predicted"/>
<reference evidence="1" key="1">
    <citation type="submission" date="2014-11" db="EMBL/GenBank/DDBJ databases">
        <authorList>
            <person name="Amaro Gonzalez C."/>
        </authorList>
    </citation>
    <scope>NUCLEOTIDE SEQUENCE</scope>
</reference>
<dbReference type="AlphaFoldDB" id="A0A0E9WX47"/>
<protein>
    <submittedName>
        <fullName evidence="1">Uncharacterized protein</fullName>
    </submittedName>
</protein>
<evidence type="ECO:0000313" key="1">
    <source>
        <dbReference type="EMBL" id="JAH94033.1"/>
    </source>
</evidence>
<sequence>MKVTLYVKGFPFYCSMRKSLHYHPITFTLKNPEHNLQWFLCIRGMTVNFYK</sequence>
<accession>A0A0E9WX47</accession>
<organism evidence="1">
    <name type="scientific">Anguilla anguilla</name>
    <name type="common">European freshwater eel</name>
    <name type="synonym">Muraena anguilla</name>
    <dbReference type="NCBI Taxonomy" id="7936"/>
    <lineage>
        <taxon>Eukaryota</taxon>
        <taxon>Metazoa</taxon>
        <taxon>Chordata</taxon>
        <taxon>Craniata</taxon>
        <taxon>Vertebrata</taxon>
        <taxon>Euteleostomi</taxon>
        <taxon>Actinopterygii</taxon>
        <taxon>Neopterygii</taxon>
        <taxon>Teleostei</taxon>
        <taxon>Anguilliformes</taxon>
        <taxon>Anguillidae</taxon>
        <taxon>Anguilla</taxon>
    </lineage>
</organism>
<name>A0A0E9WX47_ANGAN</name>
<dbReference type="EMBL" id="GBXM01014544">
    <property type="protein sequence ID" value="JAH94033.1"/>
    <property type="molecule type" value="Transcribed_RNA"/>
</dbReference>